<feature type="chain" id="PRO_5035450025" evidence="3">
    <location>
        <begin position="21"/>
        <end position="339"/>
    </location>
</feature>
<feature type="non-terminal residue" evidence="4">
    <location>
        <position position="339"/>
    </location>
</feature>
<evidence type="ECO:0000313" key="4">
    <source>
        <dbReference type="EMBL" id="CAH0717247.1"/>
    </source>
</evidence>
<feature type="region of interest" description="Disordered" evidence="1">
    <location>
        <begin position="223"/>
        <end position="266"/>
    </location>
</feature>
<evidence type="ECO:0000256" key="2">
    <source>
        <dbReference type="SAM" id="Phobius"/>
    </source>
</evidence>
<proteinExistence type="predicted"/>
<keyword evidence="3" id="KW-0732">Signal</keyword>
<keyword evidence="2" id="KW-0472">Membrane</keyword>
<evidence type="ECO:0000256" key="1">
    <source>
        <dbReference type="SAM" id="MobiDB-lite"/>
    </source>
</evidence>
<keyword evidence="5" id="KW-1185">Reference proteome</keyword>
<dbReference type="EMBL" id="OV170232">
    <property type="protein sequence ID" value="CAH0717247.1"/>
    <property type="molecule type" value="Genomic_DNA"/>
</dbReference>
<feature type="region of interest" description="Disordered" evidence="1">
    <location>
        <begin position="143"/>
        <end position="211"/>
    </location>
</feature>
<reference evidence="4" key="1">
    <citation type="submission" date="2021-12" db="EMBL/GenBank/DDBJ databases">
        <authorList>
            <person name="Martin H S."/>
        </authorList>
    </citation>
    <scope>NUCLEOTIDE SEQUENCE</scope>
</reference>
<evidence type="ECO:0000256" key="3">
    <source>
        <dbReference type="SAM" id="SignalP"/>
    </source>
</evidence>
<keyword evidence="2" id="KW-0812">Transmembrane</keyword>
<dbReference type="OrthoDB" id="6368224at2759"/>
<evidence type="ECO:0000313" key="5">
    <source>
        <dbReference type="Proteomes" id="UP000838878"/>
    </source>
</evidence>
<organism evidence="4 5">
    <name type="scientific">Brenthis ino</name>
    <name type="common">lesser marbled fritillary</name>
    <dbReference type="NCBI Taxonomy" id="405034"/>
    <lineage>
        <taxon>Eukaryota</taxon>
        <taxon>Metazoa</taxon>
        <taxon>Ecdysozoa</taxon>
        <taxon>Arthropoda</taxon>
        <taxon>Hexapoda</taxon>
        <taxon>Insecta</taxon>
        <taxon>Pterygota</taxon>
        <taxon>Neoptera</taxon>
        <taxon>Endopterygota</taxon>
        <taxon>Lepidoptera</taxon>
        <taxon>Glossata</taxon>
        <taxon>Ditrysia</taxon>
        <taxon>Papilionoidea</taxon>
        <taxon>Nymphalidae</taxon>
        <taxon>Heliconiinae</taxon>
        <taxon>Argynnini</taxon>
        <taxon>Brenthis</taxon>
    </lineage>
</organism>
<feature type="compositionally biased region" description="Basic and acidic residues" evidence="1">
    <location>
        <begin position="184"/>
        <end position="194"/>
    </location>
</feature>
<dbReference type="AlphaFoldDB" id="A0A8J9UBN3"/>
<feature type="compositionally biased region" description="Pro residues" evidence="1">
    <location>
        <begin position="149"/>
        <end position="163"/>
    </location>
</feature>
<accession>A0A8J9UBN3</accession>
<feature type="transmembrane region" description="Helical" evidence="2">
    <location>
        <begin position="102"/>
        <end position="123"/>
    </location>
</feature>
<gene>
    <name evidence="4" type="ORF">BINO364_LOCUS3880</name>
</gene>
<protein>
    <submittedName>
        <fullName evidence="4">Uncharacterized protein</fullName>
    </submittedName>
</protein>
<sequence>MLRELVAFVATLCLYKAVHAQPAHCEFDVQCQNNYYCVPDAFVCRRCLECEQLKRDPPHAPSSCVKSVAECGSCIKGLVEDRSDVSAECVSPSVDYSNTTTWVVVGLVIVFVVVVIVIGVYLVRNIDPKISASTSLQRAFNIGTRAPRGAPPSAPAGPPPPYYEAPSAAAASPPPDNPAYLIDYEPHSGEDSHPFIKRAPSTRPPDAREAAGSQAAYMYNKPHYVRGPHLPSDGEAGAGQAAPRDADRDALAHDEDTMESTWSPDLNGNAVGGGADVAGAAGGAGGAAGGGAAAATWPRCWRRRARPRRCAPGRIPTIIEMVRNQSVRAMEACRPSSST</sequence>
<feature type="signal peptide" evidence="3">
    <location>
        <begin position="1"/>
        <end position="20"/>
    </location>
</feature>
<dbReference type="Proteomes" id="UP000838878">
    <property type="component" value="Chromosome 12"/>
</dbReference>
<feature type="compositionally biased region" description="Basic and acidic residues" evidence="1">
    <location>
        <begin position="244"/>
        <end position="255"/>
    </location>
</feature>
<name>A0A8J9UBN3_9NEOP</name>
<keyword evidence="2" id="KW-1133">Transmembrane helix</keyword>